<evidence type="ECO:0000313" key="2">
    <source>
        <dbReference type="Proteomes" id="UP000821853"/>
    </source>
</evidence>
<evidence type="ECO:0008006" key="3">
    <source>
        <dbReference type="Google" id="ProtNLM"/>
    </source>
</evidence>
<gene>
    <name evidence="1" type="ORF">HPB48_003957</name>
</gene>
<dbReference type="EMBL" id="JABSTR010000003">
    <property type="protein sequence ID" value="KAH9365441.1"/>
    <property type="molecule type" value="Genomic_DNA"/>
</dbReference>
<comment type="caution">
    <text evidence="1">The sequence shown here is derived from an EMBL/GenBank/DDBJ whole genome shotgun (WGS) entry which is preliminary data.</text>
</comment>
<sequence>MLLAGDATRWKRRVRALAHKNEVPLPVLNSITETSLSEKQLRERVVAAKTKRWADRVVAKPSLRLYASHKHTISQEHFYDNLPGSAMLFEARAGGLRTRMCRAGHGTMWRSDVCGVCDTTMAEALGFVAHPPTGGTLSTGDTMDASAAPPALVTGDVVANPFGTTRRRLEEWQRRAH</sequence>
<proteinExistence type="predicted"/>
<keyword evidence="2" id="KW-1185">Reference proteome</keyword>
<organism evidence="1 2">
    <name type="scientific">Haemaphysalis longicornis</name>
    <name type="common">Bush tick</name>
    <dbReference type="NCBI Taxonomy" id="44386"/>
    <lineage>
        <taxon>Eukaryota</taxon>
        <taxon>Metazoa</taxon>
        <taxon>Ecdysozoa</taxon>
        <taxon>Arthropoda</taxon>
        <taxon>Chelicerata</taxon>
        <taxon>Arachnida</taxon>
        <taxon>Acari</taxon>
        <taxon>Parasitiformes</taxon>
        <taxon>Ixodida</taxon>
        <taxon>Ixodoidea</taxon>
        <taxon>Ixodidae</taxon>
        <taxon>Haemaphysalinae</taxon>
        <taxon>Haemaphysalis</taxon>
    </lineage>
</organism>
<protein>
    <recommendedName>
        <fullName evidence="3">Tick transposon</fullName>
    </recommendedName>
</protein>
<reference evidence="1 2" key="1">
    <citation type="journal article" date="2020" name="Cell">
        <title>Large-Scale Comparative Analyses of Tick Genomes Elucidate Their Genetic Diversity and Vector Capacities.</title>
        <authorList>
            <consortium name="Tick Genome and Microbiome Consortium (TIGMIC)"/>
            <person name="Jia N."/>
            <person name="Wang J."/>
            <person name="Shi W."/>
            <person name="Du L."/>
            <person name="Sun Y."/>
            <person name="Zhan W."/>
            <person name="Jiang J.F."/>
            <person name="Wang Q."/>
            <person name="Zhang B."/>
            <person name="Ji P."/>
            <person name="Bell-Sakyi L."/>
            <person name="Cui X.M."/>
            <person name="Yuan T.T."/>
            <person name="Jiang B.G."/>
            <person name="Yang W.F."/>
            <person name="Lam T.T."/>
            <person name="Chang Q.C."/>
            <person name="Ding S.J."/>
            <person name="Wang X.J."/>
            <person name="Zhu J.G."/>
            <person name="Ruan X.D."/>
            <person name="Zhao L."/>
            <person name="Wei J.T."/>
            <person name="Ye R.Z."/>
            <person name="Que T.C."/>
            <person name="Du C.H."/>
            <person name="Zhou Y.H."/>
            <person name="Cheng J.X."/>
            <person name="Dai P.F."/>
            <person name="Guo W.B."/>
            <person name="Han X.H."/>
            <person name="Huang E.J."/>
            <person name="Li L.F."/>
            <person name="Wei W."/>
            <person name="Gao Y.C."/>
            <person name="Liu J.Z."/>
            <person name="Shao H.Z."/>
            <person name="Wang X."/>
            <person name="Wang C.C."/>
            <person name="Yang T.C."/>
            <person name="Huo Q.B."/>
            <person name="Li W."/>
            <person name="Chen H.Y."/>
            <person name="Chen S.E."/>
            <person name="Zhou L.G."/>
            <person name="Ni X.B."/>
            <person name="Tian J.H."/>
            <person name="Sheng Y."/>
            <person name="Liu T."/>
            <person name="Pan Y.S."/>
            <person name="Xia L.Y."/>
            <person name="Li J."/>
            <person name="Zhao F."/>
            <person name="Cao W.C."/>
        </authorList>
    </citation>
    <scope>NUCLEOTIDE SEQUENCE [LARGE SCALE GENOMIC DNA]</scope>
    <source>
        <strain evidence="1">HaeL-2018</strain>
    </source>
</reference>
<dbReference type="AlphaFoldDB" id="A0A9J6FT40"/>
<name>A0A9J6FT40_HAELO</name>
<dbReference type="Proteomes" id="UP000821853">
    <property type="component" value="Unassembled WGS sequence"/>
</dbReference>
<evidence type="ECO:0000313" key="1">
    <source>
        <dbReference type="EMBL" id="KAH9365441.1"/>
    </source>
</evidence>
<accession>A0A9J6FT40</accession>
<dbReference type="VEuPathDB" id="VectorBase:HLOH_043957"/>